<name>A0ABR4NM31_9SACH</name>
<evidence type="ECO:0000313" key="2">
    <source>
        <dbReference type="EMBL" id="KAL3228578.1"/>
    </source>
</evidence>
<accession>A0ABR4NM31</accession>
<comment type="caution">
    <text evidence="2">The sequence shown here is derived from an EMBL/GenBank/DDBJ whole genome shotgun (WGS) entry which is preliminary data.</text>
</comment>
<protein>
    <submittedName>
        <fullName evidence="2">PHO85 cyclin-10</fullName>
    </submittedName>
</protein>
<dbReference type="EMBL" id="JBEVYD010000013">
    <property type="protein sequence ID" value="KAL3228578.1"/>
    <property type="molecule type" value="Genomic_DNA"/>
</dbReference>
<dbReference type="Proteomes" id="UP001623330">
    <property type="component" value="Unassembled WGS sequence"/>
</dbReference>
<evidence type="ECO:0000313" key="3">
    <source>
        <dbReference type="Proteomes" id="UP001623330"/>
    </source>
</evidence>
<keyword evidence="3" id="KW-1185">Reference proteome</keyword>
<sequence length="459" mass="51671">MTQEDVADGKMQILGSLSELELNSSAETSAGLSNGSDFLFSQDDSIFELPLKDKYNLKGSNFSELNEVFDSVHMPVLGHPSKKVRFEDGEVREEAEVDGSGSSTSVSQDAREIEKDLHKPHNEVENLLERANAFNEYVGDNLDRMNSMSSEMLAPPRINSQGRMGSEGRSDSISGFALSDSEYDADSVLERVSSQTTNDPFTHSNILSQLGGTYLSDDIGNSPYAGISNNFLDSGNNSSNDTINDQEEFEIQVPEIFKPKGVKKSDIEDTWSVLLSKYECSNELFEIPVEDALQNYLDTLDKLLEYSKDDSKCINVMEDNPNYHTFSMKSAPSIEYQRFVQRIQSKCMFGSIIYLGATYLLQILFLTREEHAGPLRLKRRLHENEIHRVIIGTIRISTKLLEDFVHSHEYICKVCGISKKLMTKLELALLFCLKDENLLVNSEKLMATKFILDDLRAHN</sequence>
<feature type="region of interest" description="Disordered" evidence="1">
    <location>
        <begin position="88"/>
        <end position="108"/>
    </location>
</feature>
<dbReference type="Gene3D" id="1.10.472.10">
    <property type="entry name" value="Cyclin-like"/>
    <property type="match status" value="1"/>
</dbReference>
<dbReference type="PANTHER" id="PTHR15615">
    <property type="match status" value="1"/>
</dbReference>
<evidence type="ECO:0000256" key="1">
    <source>
        <dbReference type="SAM" id="MobiDB-lite"/>
    </source>
</evidence>
<proteinExistence type="predicted"/>
<dbReference type="Pfam" id="PF08613">
    <property type="entry name" value="Cyclin"/>
    <property type="match status" value="1"/>
</dbReference>
<dbReference type="PANTHER" id="PTHR15615:SF123">
    <property type="entry name" value="PHO85 CYCLIN-10-RELATED"/>
    <property type="match status" value="1"/>
</dbReference>
<gene>
    <name evidence="2" type="ORF">RNJ44_02523</name>
</gene>
<dbReference type="InterPro" id="IPR013922">
    <property type="entry name" value="Cyclin_PHO80-like"/>
</dbReference>
<organism evidence="2 3">
    <name type="scientific">Nakaseomyces bracarensis</name>
    <dbReference type="NCBI Taxonomy" id="273131"/>
    <lineage>
        <taxon>Eukaryota</taxon>
        <taxon>Fungi</taxon>
        <taxon>Dikarya</taxon>
        <taxon>Ascomycota</taxon>
        <taxon>Saccharomycotina</taxon>
        <taxon>Saccharomycetes</taxon>
        <taxon>Saccharomycetales</taxon>
        <taxon>Saccharomycetaceae</taxon>
        <taxon>Nakaseomyces</taxon>
    </lineage>
</organism>
<reference evidence="2 3" key="1">
    <citation type="submission" date="2024-05" db="EMBL/GenBank/DDBJ databases">
        <title>Long read based assembly of the Candida bracarensis genome reveals expanded adhesin content.</title>
        <authorList>
            <person name="Marcet-Houben M."/>
            <person name="Ksiezopolska E."/>
            <person name="Gabaldon T."/>
        </authorList>
    </citation>
    <scope>NUCLEOTIDE SEQUENCE [LARGE SCALE GENOMIC DNA]</scope>
    <source>
        <strain evidence="2 3">CBM6</strain>
    </source>
</reference>